<dbReference type="InterPro" id="IPR011042">
    <property type="entry name" value="6-blade_b-propeller_TolB-like"/>
</dbReference>
<dbReference type="Pfam" id="PF08450">
    <property type="entry name" value="SGL"/>
    <property type="match status" value="1"/>
</dbReference>
<protein>
    <submittedName>
        <fullName evidence="2">Lactonohydrolase</fullName>
    </submittedName>
</protein>
<sequence>MQTPLLPGVPSHSSWGLSGIAQPCPVYYSTQFPSVLCIQNYGAVLPEDFERTIVANVGHTDTYGSTSVPSDPSFDLINNASVLIWDLDRAIDILGPEPVVESLFTVDDLPHEAPVYEPNLNIFLFSRLRPDPPSQYVVDLNYDPPRMDLRTFDPPLVAPCGATYHAGLIYLCGSATRNGKYVPGVYALNATSGKVWPVVNNYFGYHFGTCDDLAVAPNGDIWFTDNWYSYSLPELRDNNTIHLESGVYRYQPSTGLVQLIADDFDQPNGIAFAPDNQTVYITDSGADTVTDDDRRVRYVPHLARTVYAADLLPSGTGYVNRRAIYMAQDRVPDGIKLARNGYIVTAAGHGVDVLDPNGVHILRIQADFSVINIAWAGKEGTDLWMVGYQKVGRVRWKLEGNPLV</sequence>
<accession>A0A5N6U5I7</accession>
<dbReference type="GO" id="GO:0016787">
    <property type="term" value="F:hydrolase activity"/>
    <property type="evidence" value="ECO:0007669"/>
    <property type="project" value="UniProtKB-KW"/>
</dbReference>
<feature type="domain" description="SMP-30/Gluconolactonase/LRE-like region" evidence="1">
    <location>
        <begin position="185"/>
        <end position="385"/>
    </location>
</feature>
<dbReference type="Proteomes" id="UP000325780">
    <property type="component" value="Unassembled WGS sequence"/>
</dbReference>
<dbReference type="Gene3D" id="2.120.10.30">
    <property type="entry name" value="TolB, C-terminal domain"/>
    <property type="match status" value="1"/>
</dbReference>
<proteinExistence type="predicted"/>
<dbReference type="AlphaFoldDB" id="A0A5N6U5I7"/>
<keyword evidence="2" id="KW-0378">Hydrolase</keyword>
<name>A0A5N6U5I7_ASPAV</name>
<gene>
    <name evidence="2" type="ORF">BDV25DRAFT_136583</name>
</gene>
<dbReference type="EMBL" id="ML742035">
    <property type="protein sequence ID" value="KAE8153834.1"/>
    <property type="molecule type" value="Genomic_DNA"/>
</dbReference>
<keyword evidence="3" id="KW-1185">Reference proteome</keyword>
<reference evidence="2 3" key="1">
    <citation type="submission" date="2019-04" db="EMBL/GenBank/DDBJ databases">
        <title>Friends and foes A comparative genomics study of 23 Aspergillus species from section Flavi.</title>
        <authorList>
            <consortium name="DOE Joint Genome Institute"/>
            <person name="Kjaerbolling I."/>
            <person name="Vesth T."/>
            <person name="Frisvad J.C."/>
            <person name="Nybo J.L."/>
            <person name="Theobald S."/>
            <person name="Kildgaard S."/>
            <person name="Isbrandt T."/>
            <person name="Kuo A."/>
            <person name="Sato A."/>
            <person name="Lyhne E.K."/>
            <person name="Kogle M.E."/>
            <person name="Wiebenga A."/>
            <person name="Kun R.S."/>
            <person name="Lubbers R.J."/>
            <person name="Makela M.R."/>
            <person name="Barry K."/>
            <person name="Chovatia M."/>
            <person name="Clum A."/>
            <person name="Daum C."/>
            <person name="Haridas S."/>
            <person name="He G."/>
            <person name="LaButti K."/>
            <person name="Lipzen A."/>
            <person name="Mondo S."/>
            <person name="Riley R."/>
            <person name="Salamov A."/>
            <person name="Simmons B.A."/>
            <person name="Magnuson J.K."/>
            <person name="Henrissat B."/>
            <person name="Mortensen U.H."/>
            <person name="Larsen T.O."/>
            <person name="Devries R.P."/>
            <person name="Grigoriev I.V."/>
            <person name="Machida M."/>
            <person name="Baker S.E."/>
            <person name="Andersen M.R."/>
        </authorList>
    </citation>
    <scope>NUCLEOTIDE SEQUENCE [LARGE SCALE GENOMIC DNA]</scope>
    <source>
        <strain evidence="2 3">IBT 18842</strain>
    </source>
</reference>
<dbReference type="PANTHER" id="PTHR47064:SF2">
    <property type="entry name" value="SMP-30_GLUCONOLACTONASE_LRE-LIKE REGION DOMAIN-CONTAINING PROTEIN-RELATED"/>
    <property type="match status" value="1"/>
</dbReference>
<dbReference type="SUPFAM" id="SSF63829">
    <property type="entry name" value="Calcium-dependent phosphotriesterase"/>
    <property type="match status" value="1"/>
</dbReference>
<organism evidence="2 3">
    <name type="scientific">Aspergillus avenaceus</name>
    <dbReference type="NCBI Taxonomy" id="36643"/>
    <lineage>
        <taxon>Eukaryota</taxon>
        <taxon>Fungi</taxon>
        <taxon>Dikarya</taxon>
        <taxon>Ascomycota</taxon>
        <taxon>Pezizomycotina</taxon>
        <taxon>Eurotiomycetes</taxon>
        <taxon>Eurotiomycetidae</taxon>
        <taxon>Eurotiales</taxon>
        <taxon>Aspergillaceae</taxon>
        <taxon>Aspergillus</taxon>
        <taxon>Aspergillus subgen. Circumdati</taxon>
    </lineage>
</organism>
<evidence type="ECO:0000259" key="1">
    <source>
        <dbReference type="Pfam" id="PF08450"/>
    </source>
</evidence>
<dbReference type="InterPro" id="IPR013658">
    <property type="entry name" value="SGL"/>
</dbReference>
<dbReference type="OrthoDB" id="423498at2759"/>
<dbReference type="InterPro" id="IPR052988">
    <property type="entry name" value="Oryzine_lactonohydrolase"/>
</dbReference>
<evidence type="ECO:0000313" key="2">
    <source>
        <dbReference type="EMBL" id="KAE8153834.1"/>
    </source>
</evidence>
<dbReference type="PANTHER" id="PTHR47064">
    <property type="entry name" value="PUTATIVE (AFU_ORTHOLOGUE AFUA_1G08990)-RELATED"/>
    <property type="match status" value="1"/>
</dbReference>
<evidence type="ECO:0000313" key="3">
    <source>
        <dbReference type="Proteomes" id="UP000325780"/>
    </source>
</evidence>